<keyword evidence="1" id="KW-0732">Signal</keyword>
<dbReference type="PANTHER" id="PTHR31286">
    <property type="entry name" value="GLYCINE-RICH CELL WALL STRUCTURAL PROTEIN 1.8-LIKE"/>
    <property type="match status" value="1"/>
</dbReference>
<dbReference type="Proteomes" id="UP001280121">
    <property type="component" value="Unassembled WGS sequence"/>
</dbReference>
<protein>
    <submittedName>
        <fullName evidence="2">Uncharacterized protein</fullName>
    </submittedName>
</protein>
<sequence length="361" mass="39189">MDTMCMETALCSLTAVASILTSQVGLTTVTGVNSSSQVAPIPVDYVSGHSILSKKGGYVTVRMDLSAYKSRLEACKYSLIGRIVFSSGEKPWKLVDLKAKLQSVWMLNSVWRLISLGKGYFQIMLNSDVDKNMVRFYDLSWEYWHPKIISELARGIRVPLQLDRATVQGDFGYFTRVLMDVDVSIMPLSSLLLERNDSHSSFISVEYENLLDLGSLYSAVVHFSTGSDSVLSMGFSTSIVVSPSLTSSLGSTVSVVAAQVISAILYDSIPLTVSHDQQSGSVNVILIVLRSSTVVPVSNVLAVHDSHMDIRSDLSLDLSVGQVSPFLGFETILKSSSISGLVFDGHSTILNQALPVIDSLV</sequence>
<evidence type="ECO:0000313" key="2">
    <source>
        <dbReference type="EMBL" id="KAK2646285.1"/>
    </source>
</evidence>
<dbReference type="EMBL" id="JANJYI010000006">
    <property type="protein sequence ID" value="KAK2646285.1"/>
    <property type="molecule type" value="Genomic_DNA"/>
</dbReference>
<comment type="caution">
    <text evidence="2">The sequence shown here is derived from an EMBL/GenBank/DDBJ whole genome shotgun (WGS) entry which is preliminary data.</text>
</comment>
<name>A0AAD9U2R4_9ROSI</name>
<evidence type="ECO:0000256" key="1">
    <source>
        <dbReference type="SAM" id="SignalP"/>
    </source>
</evidence>
<feature type="chain" id="PRO_5041986325" evidence="1">
    <location>
        <begin position="22"/>
        <end position="361"/>
    </location>
</feature>
<evidence type="ECO:0000313" key="3">
    <source>
        <dbReference type="Proteomes" id="UP001280121"/>
    </source>
</evidence>
<dbReference type="InterPro" id="IPR040256">
    <property type="entry name" value="At4g02000-like"/>
</dbReference>
<dbReference type="PANTHER" id="PTHR31286:SF60">
    <property type="entry name" value="PROTEIN, PUTATIVE-RELATED"/>
    <property type="match status" value="1"/>
</dbReference>
<reference evidence="2" key="1">
    <citation type="journal article" date="2023" name="Plant J.">
        <title>Genome sequences and population genomics provide insights into the demographic history, inbreeding, and mutation load of two 'living fossil' tree species of Dipteronia.</title>
        <authorList>
            <person name="Feng Y."/>
            <person name="Comes H.P."/>
            <person name="Chen J."/>
            <person name="Zhu S."/>
            <person name="Lu R."/>
            <person name="Zhang X."/>
            <person name="Li P."/>
            <person name="Qiu J."/>
            <person name="Olsen K.M."/>
            <person name="Qiu Y."/>
        </authorList>
    </citation>
    <scope>NUCLEOTIDE SEQUENCE</scope>
    <source>
        <strain evidence="2">KIB01</strain>
    </source>
</reference>
<organism evidence="2 3">
    <name type="scientific">Dipteronia dyeriana</name>
    <dbReference type="NCBI Taxonomy" id="168575"/>
    <lineage>
        <taxon>Eukaryota</taxon>
        <taxon>Viridiplantae</taxon>
        <taxon>Streptophyta</taxon>
        <taxon>Embryophyta</taxon>
        <taxon>Tracheophyta</taxon>
        <taxon>Spermatophyta</taxon>
        <taxon>Magnoliopsida</taxon>
        <taxon>eudicotyledons</taxon>
        <taxon>Gunneridae</taxon>
        <taxon>Pentapetalae</taxon>
        <taxon>rosids</taxon>
        <taxon>malvids</taxon>
        <taxon>Sapindales</taxon>
        <taxon>Sapindaceae</taxon>
        <taxon>Hippocastanoideae</taxon>
        <taxon>Acereae</taxon>
        <taxon>Dipteronia</taxon>
    </lineage>
</organism>
<feature type="signal peptide" evidence="1">
    <location>
        <begin position="1"/>
        <end position="21"/>
    </location>
</feature>
<keyword evidence="3" id="KW-1185">Reference proteome</keyword>
<dbReference type="AlphaFoldDB" id="A0AAD9U2R4"/>
<proteinExistence type="predicted"/>
<gene>
    <name evidence="2" type="ORF">Ddye_021480</name>
</gene>
<accession>A0AAD9U2R4</accession>